<dbReference type="InterPro" id="IPR009926">
    <property type="entry name" value="T3SS_YcgR_PilZN"/>
</dbReference>
<accession>A0ABM8ARE8</accession>
<dbReference type="InterPro" id="IPR012349">
    <property type="entry name" value="Split_barrel_FMN-bd"/>
</dbReference>
<evidence type="ECO:0000259" key="4">
    <source>
        <dbReference type="Pfam" id="PF07238"/>
    </source>
</evidence>
<organism evidence="6 7">
    <name type="scientific">Pseudodesulfovibrio portus</name>
    <dbReference type="NCBI Taxonomy" id="231439"/>
    <lineage>
        <taxon>Bacteria</taxon>
        <taxon>Pseudomonadati</taxon>
        <taxon>Thermodesulfobacteriota</taxon>
        <taxon>Desulfovibrionia</taxon>
        <taxon>Desulfovibrionales</taxon>
        <taxon>Desulfovibrionaceae</taxon>
    </lineage>
</organism>
<dbReference type="Pfam" id="PF12945">
    <property type="entry name" value="PilZNR"/>
    <property type="match status" value="1"/>
</dbReference>
<evidence type="ECO:0000256" key="2">
    <source>
        <dbReference type="ARBA" id="ARBA00022741"/>
    </source>
</evidence>
<keyword evidence="2" id="KW-0547">Nucleotide-binding</keyword>
<feature type="domain" description="PilZ" evidence="4">
    <location>
        <begin position="119"/>
        <end position="222"/>
    </location>
</feature>
<dbReference type="Pfam" id="PF07238">
    <property type="entry name" value="PilZ"/>
    <property type="match status" value="1"/>
</dbReference>
<dbReference type="Gene3D" id="2.40.10.220">
    <property type="entry name" value="predicted glycosyltransferase like domains"/>
    <property type="match status" value="1"/>
</dbReference>
<dbReference type="Gene3D" id="2.30.110.10">
    <property type="entry name" value="Electron Transport, Fmn-binding Protein, Chain A"/>
    <property type="match status" value="1"/>
</dbReference>
<sequence length="230" mass="25327">MSNNDVKQPAIAPSNATVSKIPGIKMSVAVGKEVVVRVPDVPHSYRGRVVGFDPYEYIIVSVRLPSKIRRELAGGGQIVLKYIHKGTVYGFRAHALDAIRTPAPLVFIEYPGVIEKIELRRETRREVNIDGELHADNAAHECLVVNLSTTGCKISARATAKDPLTATRVDDTMVVSFNLGAEGVLKLPLAVRNIKRERGILTLGTMFLDLNSKEEEAIGKHLEKVKRLTR</sequence>
<dbReference type="EMBL" id="AP026708">
    <property type="protein sequence ID" value="BDQ33886.1"/>
    <property type="molecule type" value="Genomic_DNA"/>
</dbReference>
<keyword evidence="3" id="KW-0975">Bacterial flagellum</keyword>
<evidence type="ECO:0000313" key="7">
    <source>
        <dbReference type="Proteomes" id="UP001061361"/>
    </source>
</evidence>
<evidence type="ECO:0008006" key="8">
    <source>
        <dbReference type="Google" id="ProtNLM"/>
    </source>
</evidence>
<gene>
    <name evidence="6" type="ORF">JCM14722_14280</name>
</gene>
<keyword evidence="1" id="KW-0973">c-di-GMP</keyword>
<evidence type="ECO:0000259" key="5">
    <source>
        <dbReference type="Pfam" id="PF12945"/>
    </source>
</evidence>
<evidence type="ECO:0000313" key="6">
    <source>
        <dbReference type="EMBL" id="BDQ33886.1"/>
    </source>
</evidence>
<dbReference type="SUPFAM" id="SSF141371">
    <property type="entry name" value="PilZ domain-like"/>
    <property type="match status" value="2"/>
</dbReference>
<keyword evidence="7" id="KW-1185">Reference proteome</keyword>
<proteinExistence type="predicted"/>
<reference evidence="6" key="1">
    <citation type="submission" date="2022-08" db="EMBL/GenBank/DDBJ databases">
        <title>Genome Sequence of the sulphate-reducing bacterium, Pseudodesulfovibrio portus JCM14722.</title>
        <authorList>
            <person name="Kondo R."/>
            <person name="Kataoka T."/>
        </authorList>
    </citation>
    <scope>NUCLEOTIDE SEQUENCE</scope>
    <source>
        <strain evidence="6">JCM 14722</strain>
    </source>
</reference>
<name>A0ABM8ARE8_9BACT</name>
<dbReference type="RefSeq" id="WP_264983938.1">
    <property type="nucleotide sequence ID" value="NZ_AP026708.1"/>
</dbReference>
<dbReference type="InterPro" id="IPR009875">
    <property type="entry name" value="PilZ_domain"/>
</dbReference>
<evidence type="ECO:0000256" key="1">
    <source>
        <dbReference type="ARBA" id="ARBA00022636"/>
    </source>
</evidence>
<dbReference type="Proteomes" id="UP001061361">
    <property type="component" value="Chromosome"/>
</dbReference>
<feature type="domain" description="Type III secretion system flagellar brake protein YcgR PilZN" evidence="5">
    <location>
        <begin position="30"/>
        <end position="111"/>
    </location>
</feature>
<protein>
    <recommendedName>
        <fullName evidence="8">Type IV pilus assembly PilZ</fullName>
    </recommendedName>
</protein>
<evidence type="ECO:0000256" key="3">
    <source>
        <dbReference type="ARBA" id="ARBA00023143"/>
    </source>
</evidence>